<evidence type="ECO:0000313" key="11">
    <source>
        <dbReference type="EMBL" id="PAV66573.1"/>
    </source>
</evidence>
<dbReference type="InterPro" id="IPR036465">
    <property type="entry name" value="vWFA_dom_sf"/>
</dbReference>
<feature type="transmembrane region" description="Helical" evidence="7">
    <location>
        <begin position="1489"/>
        <end position="1519"/>
    </location>
</feature>
<dbReference type="Pfam" id="PF00069">
    <property type="entry name" value="Pkinase"/>
    <property type="match status" value="1"/>
</dbReference>
<dbReference type="InterPro" id="IPR003593">
    <property type="entry name" value="AAA+_ATPase"/>
</dbReference>
<evidence type="ECO:0000256" key="3">
    <source>
        <dbReference type="ARBA" id="ARBA00022741"/>
    </source>
</evidence>
<dbReference type="SUPFAM" id="SSF56112">
    <property type="entry name" value="Protein kinase-like (PK-like)"/>
    <property type="match status" value="1"/>
</dbReference>
<feature type="domain" description="VWFA" evidence="9">
    <location>
        <begin position="564"/>
        <end position="767"/>
    </location>
</feature>
<feature type="transmembrane region" description="Helical" evidence="7">
    <location>
        <begin position="309"/>
        <end position="329"/>
    </location>
</feature>
<dbReference type="CDD" id="cd14014">
    <property type="entry name" value="STKc_PknB_like"/>
    <property type="match status" value="1"/>
</dbReference>
<feature type="region of interest" description="Disordered" evidence="6">
    <location>
        <begin position="1593"/>
        <end position="1615"/>
    </location>
</feature>
<dbReference type="InterPro" id="IPR042095">
    <property type="entry name" value="SUMF_sf"/>
</dbReference>
<dbReference type="FunFam" id="1.10.510.10:FF:000021">
    <property type="entry name" value="Serine/threonine protein kinase"/>
    <property type="match status" value="1"/>
</dbReference>
<dbReference type="Gene3D" id="3.30.200.20">
    <property type="entry name" value="Phosphorylase Kinase, domain 1"/>
    <property type="match status" value="1"/>
</dbReference>
<organism evidence="11 12">
    <name type="scientific">Diploscapter pachys</name>
    <dbReference type="NCBI Taxonomy" id="2018661"/>
    <lineage>
        <taxon>Eukaryota</taxon>
        <taxon>Metazoa</taxon>
        <taxon>Ecdysozoa</taxon>
        <taxon>Nematoda</taxon>
        <taxon>Chromadorea</taxon>
        <taxon>Rhabditida</taxon>
        <taxon>Rhabditina</taxon>
        <taxon>Rhabditomorpha</taxon>
        <taxon>Rhabditoidea</taxon>
        <taxon>Rhabditidae</taxon>
        <taxon>Diploscapter</taxon>
    </lineage>
</organism>
<evidence type="ECO:0000256" key="6">
    <source>
        <dbReference type="SAM" id="MobiDB-lite"/>
    </source>
</evidence>
<dbReference type="InterPro" id="IPR011009">
    <property type="entry name" value="Kinase-like_dom_sf"/>
</dbReference>
<proteinExistence type="predicted"/>
<feature type="transmembrane region" description="Helical" evidence="7">
    <location>
        <begin position="1452"/>
        <end position="1477"/>
    </location>
</feature>
<evidence type="ECO:0000256" key="7">
    <source>
        <dbReference type="SAM" id="Phobius"/>
    </source>
</evidence>
<dbReference type="STRING" id="2018661.A0A2A2JY49"/>
<dbReference type="Gene3D" id="3.40.50.300">
    <property type="entry name" value="P-loop containing nucleotide triphosphate hydrolases"/>
    <property type="match status" value="1"/>
</dbReference>
<dbReference type="InterPro" id="IPR027417">
    <property type="entry name" value="P-loop_NTPase"/>
</dbReference>
<keyword evidence="7" id="KW-0812">Transmembrane</keyword>
<accession>A0A2A2JY49</accession>
<dbReference type="SUPFAM" id="SSF53300">
    <property type="entry name" value="vWA-like"/>
    <property type="match status" value="1"/>
</dbReference>
<evidence type="ECO:0000256" key="2">
    <source>
        <dbReference type="ARBA" id="ARBA00022679"/>
    </source>
</evidence>
<comment type="caution">
    <text evidence="11">The sequence shown here is derived from an EMBL/GenBank/DDBJ whole genome shotgun (WGS) entry which is preliminary data.</text>
</comment>
<dbReference type="GO" id="GO:0016887">
    <property type="term" value="F:ATP hydrolysis activity"/>
    <property type="evidence" value="ECO:0007669"/>
    <property type="project" value="InterPro"/>
</dbReference>
<evidence type="ECO:0000259" key="8">
    <source>
        <dbReference type="PROSITE" id="PS50011"/>
    </source>
</evidence>
<name>A0A2A2JY49_9BILA</name>
<dbReference type="PROSITE" id="PS50893">
    <property type="entry name" value="ABC_TRANSPORTER_2"/>
    <property type="match status" value="1"/>
</dbReference>
<dbReference type="PANTHER" id="PTHR43289:SF6">
    <property type="entry name" value="SERINE_THREONINE-PROTEIN KINASE NEKL-3"/>
    <property type="match status" value="1"/>
</dbReference>
<evidence type="ECO:0000256" key="1">
    <source>
        <dbReference type="ARBA" id="ARBA00022527"/>
    </source>
</evidence>
<keyword evidence="7" id="KW-1133">Transmembrane helix</keyword>
<dbReference type="OrthoDB" id="346907at2759"/>
<sequence length="1801" mass="192996">MASVYLATQRSLERKVALKIMAASLAADPTFCERFLREGRTLARLAHPNIATIHDIGNVGELYYMAMEYLPSGTLKERIAAGLTPEQGLAYVRQIAQALGYAHAQGLVHRDVKPANILFRADGTAVLSDFGIAKSLDDRTQFTQAGFAVGTPSYMSPEQARGMEIDGRADLYALGVVLYEILVGKLPYNGTDALSTALAHLTEPLPELPIEHGRYQDILRGLLAKDPNERFADAAALLVALDRLTVQAPAEDNDSTLVRPLPIPPPAIPQPVSIDIPQAVAAPVSEPARRSEPKPAPAVKPASNKPAKAVLAVAIAAALGLGGAFFWLLGGNDAPAPETPVVQAPADSVVPTEPKVTPVAASDDGRPLLMPGKKTLFQRVLTKPDAQLVAQPGDASGETLPAFSVLYVYQRKDVGGQAWVQVGAASDGQREGWLPAAQTSDWKQSLVLKFTERSGRSPVMFMRQVDDVQHLLDDTPLARDSLLKAQNNPDQVPQVMALEPAASAVPQNQFYLMPIFDYRESFDAGGQPVQLLNIASIDPGASARDSAPQVAGVAAVGDNSFRTGIVLVVDTSVSMQPYIDRVRQVVSELQQQLAARGELDSVSFGLVGFRNSVKRTPGLEYLSKTLVSLEQGRDPARFLKAASQVKATSVSSHSFNEDAFAGVMQAVEGMDWSGYGGRLILLVSDAGALRKNDPFSSTQMNEAEVRQAALSKQIKIYALHLRTPAGVKNHGAAESQYRVLTADSNPQIGDLYVSVPGGEVGAFGDRVREIGSTFAELVHQVRNQQPQPVPLLTSASSLAAKSQAIGYAMHMDFLGRHGASQAPQLVSAWTADRDLTNPTLPTLQVCVMLTKLQLNDLQQSLKLIVDAARKTRSSPGDFFNEIASASAYMSRDPGALRKGANLAQGGVLGEYLDGLPYRSKSLSMTQDLWLSLSVAEQEDFIDELDSKIRLYETFHNDMANWVRFGKAEPGDALYRVPLSTLPLEIDRLHLAAGERVALVGPSCCGKSTLLDLLALVLAPDAAQGFALGGEDVAGLWRARQLDRLASWRSRHLGYVLQAGGLLGFLDVRGNIRLPRQLLGLGDDGSVERLAEALDVHDQLGKKPATLSIGQRQRVSCARALAHGPALLLADEPTASLDPVNADRVMQLLLREAEACQVTCVVATHDEALAHKAGLTPGEGRLMRPLLIAGLAWQDFRNDARLSACAVLALVAVIAPLLVLFGLKFGLVGSLTERLQRDPGVREIIPLGGGRFRAEFIEELAQHPRVAFAIPRTRQIAATAELLLPAHGRGLTVEMLPTAEGDPLLAQVAPPDGLQQVVLSFTAAEKLGARAGDELQASFSRQQAGQMQWRRTRLQVSSVLPLAAFERDGLFASLQLLEAVEDYRDGRAVAALGWQGEEQGSASARVYPALRLYARELNDVEPLRQFFAERKLLVSTQAAQIAQVQSLSRNLDLVFWIIASLAVAGAVAAIAAGAVAAVERKQRELAVLRLLGFGTAALLLFVMLQALYSGLLAAAVAGLLCPASSPATCCPCTTSLRCVPCCWPAPPPPPWAAGGWRASRLAKEYVMSDRRLGAAALLLTALSLGACSPADGDDKAKPVAQAQPGTESKFDNPKPLPGDVSLPLPCGGELVLRSVYVLAQGSLDDREVNLGYPFSEGEAGYKQSFISGYRRDFINGQFSLQDLAPQWQKAVAPSLPKVEKGGPLTPMMYFIGKYEVTARQYAQVMAQAPSLAGGDAAPACEANNDAAGRLPKVKLSRFEAERFAAVYSAWLMKHHRDLLPVSGRGSKAEDGGVGFVRLPTEV</sequence>
<dbReference type="InterPro" id="IPR008271">
    <property type="entry name" value="Ser/Thr_kinase_AS"/>
</dbReference>
<keyword evidence="3" id="KW-0547">Nucleotide-binding</keyword>
<dbReference type="SMART" id="SM00220">
    <property type="entry name" value="S_TKc"/>
    <property type="match status" value="1"/>
</dbReference>
<dbReference type="PROSITE" id="PS00108">
    <property type="entry name" value="PROTEIN_KINASE_ST"/>
    <property type="match status" value="1"/>
</dbReference>
<gene>
    <name evidence="11" type="ORF">WR25_01174</name>
</gene>
<dbReference type="PANTHER" id="PTHR43289">
    <property type="entry name" value="MITOGEN-ACTIVATED PROTEIN KINASE KINASE KINASE 20-RELATED"/>
    <property type="match status" value="1"/>
</dbReference>
<dbReference type="EMBL" id="LIAE01010087">
    <property type="protein sequence ID" value="PAV66573.1"/>
    <property type="molecule type" value="Genomic_DNA"/>
</dbReference>
<evidence type="ECO:0000259" key="10">
    <source>
        <dbReference type="PROSITE" id="PS50893"/>
    </source>
</evidence>
<dbReference type="GO" id="GO:0005524">
    <property type="term" value="F:ATP binding"/>
    <property type="evidence" value="ECO:0007669"/>
    <property type="project" value="UniProtKB-KW"/>
</dbReference>
<dbReference type="SMART" id="SM00382">
    <property type="entry name" value="AAA"/>
    <property type="match status" value="1"/>
</dbReference>
<dbReference type="Gene3D" id="1.10.510.10">
    <property type="entry name" value="Transferase(Phosphotransferase) domain 1"/>
    <property type="match status" value="1"/>
</dbReference>
<keyword evidence="12" id="KW-1185">Reference proteome</keyword>
<dbReference type="SUPFAM" id="SSF52540">
    <property type="entry name" value="P-loop containing nucleoside triphosphate hydrolases"/>
    <property type="match status" value="1"/>
</dbReference>
<dbReference type="GO" id="GO:0004674">
    <property type="term" value="F:protein serine/threonine kinase activity"/>
    <property type="evidence" value="ECO:0007669"/>
    <property type="project" value="UniProtKB-KW"/>
</dbReference>
<keyword evidence="1" id="KW-0723">Serine/threonine-protein kinase</keyword>
<dbReference type="CDD" id="cd00198">
    <property type="entry name" value="vWFA"/>
    <property type="match status" value="1"/>
</dbReference>
<dbReference type="InterPro" id="IPR003439">
    <property type="entry name" value="ABC_transporter-like_ATP-bd"/>
</dbReference>
<protein>
    <recommendedName>
        <fullName evidence="13">Non-specific serine/threonine protein kinase</fullName>
    </recommendedName>
</protein>
<dbReference type="Gene3D" id="3.90.1580.10">
    <property type="entry name" value="paralog of FGE (formylglycine-generating enzyme)"/>
    <property type="match status" value="1"/>
</dbReference>
<evidence type="ECO:0000256" key="4">
    <source>
        <dbReference type="ARBA" id="ARBA00022777"/>
    </source>
</evidence>
<evidence type="ECO:0008006" key="13">
    <source>
        <dbReference type="Google" id="ProtNLM"/>
    </source>
</evidence>
<keyword evidence="4" id="KW-0418">Kinase</keyword>
<dbReference type="Proteomes" id="UP000218231">
    <property type="component" value="Unassembled WGS sequence"/>
</dbReference>
<dbReference type="PROSITE" id="PS50011">
    <property type="entry name" value="PROTEIN_KINASE_DOM"/>
    <property type="match status" value="1"/>
</dbReference>
<dbReference type="Gene3D" id="3.40.50.410">
    <property type="entry name" value="von Willebrand factor, type A domain"/>
    <property type="match status" value="1"/>
</dbReference>
<feature type="domain" description="Protein kinase" evidence="8">
    <location>
        <begin position="1"/>
        <end position="244"/>
    </location>
</feature>
<dbReference type="Pfam" id="PF00005">
    <property type="entry name" value="ABC_tran"/>
    <property type="match status" value="1"/>
</dbReference>
<keyword evidence="7" id="KW-0472">Membrane</keyword>
<dbReference type="InterPro" id="IPR002035">
    <property type="entry name" value="VWF_A"/>
</dbReference>
<evidence type="ECO:0000256" key="5">
    <source>
        <dbReference type="ARBA" id="ARBA00022840"/>
    </source>
</evidence>
<feature type="region of interest" description="Disordered" evidence="6">
    <location>
        <begin position="283"/>
        <end position="303"/>
    </location>
</feature>
<reference evidence="11 12" key="1">
    <citation type="journal article" date="2017" name="Curr. Biol.">
        <title>Genome architecture and evolution of a unichromosomal asexual nematode.</title>
        <authorList>
            <person name="Fradin H."/>
            <person name="Zegar C."/>
            <person name="Gutwein M."/>
            <person name="Lucas J."/>
            <person name="Kovtun M."/>
            <person name="Corcoran D."/>
            <person name="Baugh L.R."/>
            <person name="Kiontke K."/>
            <person name="Gunsalus K."/>
            <person name="Fitch D.H."/>
            <person name="Piano F."/>
        </authorList>
    </citation>
    <scope>NUCLEOTIDE SEQUENCE [LARGE SCALE GENOMIC DNA]</scope>
    <source>
        <strain evidence="11">PF1309</strain>
    </source>
</reference>
<feature type="domain" description="ABC transporter" evidence="10">
    <location>
        <begin position="967"/>
        <end position="1246"/>
    </location>
</feature>
<keyword evidence="2" id="KW-0808">Transferase</keyword>
<dbReference type="InterPro" id="IPR000719">
    <property type="entry name" value="Prot_kinase_dom"/>
</dbReference>
<evidence type="ECO:0000313" key="12">
    <source>
        <dbReference type="Proteomes" id="UP000218231"/>
    </source>
</evidence>
<dbReference type="PROSITE" id="PS50234">
    <property type="entry name" value="VWFA"/>
    <property type="match status" value="1"/>
</dbReference>
<keyword evidence="5" id="KW-0067">ATP-binding</keyword>
<evidence type="ECO:0000259" key="9">
    <source>
        <dbReference type="PROSITE" id="PS50234"/>
    </source>
</evidence>